<protein>
    <submittedName>
        <fullName evidence="2">Uncharacterized protein</fullName>
    </submittedName>
</protein>
<dbReference type="EMBL" id="LJJB01000007">
    <property type="protein sequence ID" value="KQL48531.1"/>
    <property type="molecule type" value="Genomic_DNA"/>
</dbReference>
<organism evidence="2 3">
    <name type="scientific">Brevibacillus choshinensis</name>
    <dbReference type="NCBI Taxonomy" id="54911"/>
    <lineage>
        <taxon>Bacteria</taxon>
        <taxon>Bacillati</taxon>
        <taxon>Bacillota</taxon>
        <taxon>Bacilli</taxon>
        <taxon>Bacillales</taxon>
        <taxon>Paenibacillaceae</taxon>
        <taxon>Brevibacillus</taxon>
    </lineage>
</organism>
<reference evidence="2 3" key="1">
    <citation type="submission" date="2015-09" db="EMBL/GenBank/DDBJ databases">
        <title>Genome sequencing project for genomic taxonomy and phylogenomics of Bacillus-like bacteria.</title>
        <authorList>
            <person name="Liu B."/>
            <person name="Wang J."/>
            <person name="Zhu Y."/>
            <person name="Liu G."/>
            <person name="Chen Q."/>
            <person name="Chen Z."/>
            <person name="Lan J."/>
            <person name="Che J."/>
            <person name="Ge C."/>
            <person name="Shi H."/>
            <person name="Pan Z."/>
            <person name="Liu X."/>
        </authorList>
    </citation>
    <scope>NUCLEOTIDE SEQUENCE [LARGE SCALE GENOMIC DNA]</scope>
    <source>
        <strain evidence="2 3">DSM 8552</strain>
    </source>
</reference>
<evidence type="ECO:0000313" key="2">
    <source>
        <dbReference type="EMBL" id="KQL48531.1"/>
    </source>
</evidence>
<accession>A0ABR5NAF3</accession>
<evidence type="ECO:0000313" key="3">
    <source>
        <dbReference type="Proteomes" id="UP000051063"/>
    </source>
</evidence>
<name>A0ABR5NAF3_BRECH</name>
<feature type="compositionally biased region" description="Basic and acidic residues" evidence="1">
    <location>
        <begin position="17"/>
        <end position="42"/>
    </location>
</feature>
<gene>
    <name evidence="2" type="ORF">AN963_01610</name>
</gene>
<sequence>MPHIRLFPEKLLGKLPGEGKWKSKSRAEEKGEISGRSLEHQQRRNGKNVTRFSASISDKLLETAALDAVSFFP</sequence>
<keyword evidence="3" id="KW-1185">Reference proteome</keyword>
<proteinExistence type="predicted"/>
<feature type="region of interest" description="Disordered" evidence="1">
    <location>
        <begin position="17"/>
        <end position="48"/>
    </location>
</feature>
<dbReference type="Proteomes" id="UP000051063">
    <property type="component" value="Unassembled WGS sequence"/>
</dbReference>
<comment type="caution">
    <text evidence="2">The sequence shown here is derived from an EMBL/GenBank/DDBJ whole genome shotgun (WGS) entry which is preliminary data.</text>
</comment>
<evidence type="ECO:0000256" key="1">
    <source>
        <dbReference type="SAM" id="MobiDB-lite"/>
    </source>
</evidence>